<dbReference type="InterPro" id="IPR050099">
    <property type="entry name" value="SIS_GmhA/DiaA_subfam"/>
</dbReference>
<evidence type="ECO:0000259" key="1">
    <source>
        <dbReference type="PROSITE" id="PS51464"/>
    </source>
</evidence>
<dbReference type="Pfam" id="PF13580">
    <property type="entry name" value="SIS_2"/>
    <property type="match status" value="1"/>
</dbReference>
<sequence>MTYYKNYLSAHDTALKSLEITNRGGDWMDQDVGFDRLCEVSAKIREGGFKQYLVGNGASAAFAEHMALDWTKNGGVPSHAFANSALLTAMGNDLGYQETFCAPLSWYANSGDLLITISSSGDSPNIIKTIETARAKGMDVVTFSGLRADNASRSLGDINLYIPAKTYGIVECAHQVLLHVWLDKFMGVAEWNCRNYQNMRQCGL</sequence>
<dbReference type="PROSITE" id="PS51464">
    <property type="entry name" value="SIS"/>
    <property type="match status" value="1"/>
</dbReference>
<protein>
    <submittedName>
        <fullName evidence="2">SIS domain-containing protein</fullName>
    </submittedName>
</protein>
<dbReference type="Proteomes" id="UP001243717">
    <property type="component" value="Unassembled WGS sequence"/>
</dbReference>
<keyword evidence="3" id="KW-1185">Reference proteome</keyword>
<proteinExistence type="predicted"/>
<feature type="domain" description="SIS" evidence="1">
    <location>
        <begin position="40"/>
        <end position="192"/>
    </location>
</feature>
<dbReference type="InterPro" id="IPR035461">
    <property type="entry name" value="GmhA/DiaA"/>
</dbReference>
<dbReference type="CDD" id="cd05006">
    <property type="entry name" value="SIS_GmhA"/>
    <property type="match status" value="1"/>
</dbReference>
<dbReference type="Gene3D" id="3.40.50.10490">
    <property type="entry name" value="Glucose-6-phosphate isomerase like protein, domain 1"/>
    <property type="match status" value="1"/>
</dbReference>
<name>A0ABU1AEY9_9BACT</name>
<dbReference type="PANTHER" id="PTHR30390:SF7">
    <property type="entry name" value="PHOSPHOHEPTOSE ISOMERASE"/>
    <property type="match status" value="1"/>
</dbReference>
<evidence type="ECO:0000313" key="3">
    <source>
        <dbReference type="Proteomes" id="UP001243717"/>
    </source>
</evidence>
<dbReference type="InterPro" id="IPR046348">
    <property type="entry name" value="SIS_dom_sf"/>
</dbReference>
<dbReference type="SUPFAM" id="SSF53697">
    <property type="entry name" value="SIS domain"/>
    <property type="match status" value="1"/>
</dbReference>
<comment type="caution">
    <text evidence="2">The sequence shown here is derived from an EMBL/GenBank/DDBJ whole genome shotgun (WGS) entry which is preliminary data.</text>
</comment>
<dbReference type="PANTHER" id="PTHR30390">
    <property type="entry name" value="SEDOHEPTULOSE 7-PHOSPHATE ISOMERASE / DNAA INITIATOR-ASSOCIATING FACTOR FOR REPLICATION INITIATION"/>
    <property type="match status" value="1"/>
</dbReference>
<gene>
    <name evidence="2" type="ORF">QEH59_02550</name>
</gene>
<accession>A0ABU1AEY9</accession>
<organism evidence="2 3">
    <name type="scientific">Thalassobacterium sedimentorum</name>
    <dbReference type="NCBI Taxonomy" id="3041258"/>
    <lineage>
        <taxon>Bacteria</taxon>
        <taxon>Pseudomonadati</taxon>
        <taxon>Verrucomicrobiota</taxon>
        <taxon>Opitutia</taxon>
        <taxon>Puniceicoccales</taxon>
        <taxon>Coraliomargaritaceae</taxon>
        <taxon>Thalassobacterium</taxon>
    </lineage>
</organism>
<dbReference type="RefSeq" id="WP_308983792.1">
    <property type="nucleotide sequence ID" value="NZ_JARXIC010000003.1"/>
</dbReference>
<evidence type="ECO:0000313" key="2">
    <source>
        <dbReference type="EMBL" id="MDQ8193288.1"/>
    </source>
</evidence>
<dbReference type="InterPro" id="IPR001347">
    <property type="entry name" value="SIS_dom"/>
</dbReference>
<dbReference type="EMBL" id="JARXIC010000003">
    <property type="protein sequence ID" value="MDQ8193288.1"/>
    <property type="molecule type" value="Genomic_DNA"/>
</dbReference>
<reference evidence="2 3" key="1">
    <citation type="submission" date="2023-04" db="EMBL/GenBank/DDBJ databases">
        <title>A novel bacteria isolated from coastal sediment.</title>
        <authorList>
            <person name="Liu X.-J."/>
            <person name="Du Z.-J."/>
        </authorList>
    </citation>
    <scope>NUCLEOTIDE SEQUENCE [LARGE SCALE GENOMIC DNA]</scope>
    <source>
        <strain evidence="2 3">SDUM461004</strain>
    </source>
</reference>